<accession>A0A2K0T2Q0</accession>
<evidence type="ECO:0000313" key="2">
    <source>
        <dbReference type="EMBL" id="PNP39823.1"/>
    </source>
</evidence>
<dbReference type="EMBL" id="MTYH01000074">
    <property type="protein sequence ID" value="PNP39823.1"/>
    <property type="molecule type" value="Genomic_DNA"/>
</dbReference>
<feature type="compositionally biased region" description="Low complexity" evidence="1">
    <location>
        <begin position="29"/>
        <end position="39"/>
    </location>
</feature>
<sequence>MALSGMARPANQSSSSSSSEPAGERATKTPKNATKNTTKNARRRSRNFQKTPSPLSQEWRIEDVLDEEVDDDGVIIGGEETVQVVEGREEERV</sequence>
<comment type="caution">
    <text evidence="2">The sequence shown here is derived from an EMBL/GenBank/DDBJ whole genome shotgun (WGS) entry which is preliminary data.</text>
</comment>
<organism evidence="2 3">
    <name type="scientific">Trichoderma gamsii</name>
    <dbReference type="NCBI Taxonomy" id="398673"/>
    <lineage>
        <taxon>Eukaryota</taxon>
        <taxon>Fungi</taxon>
        <taxon>Dikarya</taxon>
        <taxon>Ascomycota</taxon>
        <taxon>Pezizomycotina</taxon>
        <taxon>Sordariomycetes</taxon>
        <taxon>Hypocreomycetidae</taxon>
        <taxon>Hypocreales</taxon>
        <taxon>Hypocreaceae</taxon>
        <taxon>Trichoderma</taxon>
    </lineage>
</organism>
<dbReference type="Proteomes" id="UP000236546">
    <property type="component" value="Unassembled WGS sequence"/>
</dbReference>
<evidence type="ECO:0000256" key="1">
    <source>
        <dbReference type="SAM" id="MobiDB-lite"/>
    </source>
</evidence>
<name>A0A2K0T2Q0_9HYPO</name>
<proteinExistence type="predicted"/>
<dbReference type="AlphaFoldDB" id="A0A2K0T2Q0"/>
<feature type="region of interest" description="Disordered" evidence="1">
    <location>
        <begin position="1"/>
        <end position="61"/>
    </location>
</feature>
<protein>
    <submittedName>
        <fullName evidence="2">Uncharacterized protein</fullName>
    </submittedName>
</protein>
<reference evidence="2 3" key="1">
    <citation type="submission" date="2017-02" db="EMBL/GenBank/DDBJ databases">
        <title>Genomes of Trichoderma spp. with biocontrol activity.</title>
        <authorList>
            <person name="Gardiner D."/>
            <person name="Kazan K."/>
            <person name="Vos C."/>
            <person name="Harvey P."/>
        </authorList>
    </citation>
    <scope>NUCLEOTIDE SEQUENCE [LARGE SCALE GENOMIC DNA]</scope>
    <source>
        <strain evidence="2 3">A5MH</strain>
    </source>
</reference>
<evidence type="ECO:0000313" key="3">
    <source>
        <dbReference type="Proteomes" id="UP000236546"/>
    </source>
</evidence>
<gene>
    <name evidence="2" type="ORF">TGAMA5MH_08088</name>
</gene>